<dbReference type="Gene3D" id="2.170.150.10">
    <property type="entry name" value="Metal Binding Protein, Guanine Nucleotide Exchange Factor, Chain A"/>
    <property type="match status" value="1"/>
</dbReference>
<evidence type="ECO:0000313" key="4">
    <source>
        <dbReference type="EMBL" id="KAG2188794.1"/>
    </source>
</evidence>
<dbReference type="EMBL" id="JAEPRA010000001">
    <property type="protein sequence ID" value="KAG2188794.1"/>
    <property type="molecule type" value="Genomic_DNA"/>
</dbReference>
<organism evidence="4 5">
    <name type="scientific">Umbelopsis vinacea</name>
    <dbReference type="NCBI Taxonomy" id="44442"/>
    <lineage>
        <taxon>Eukaryota</taxon>
        <taxon>Fungi</taxon>
        <taxon>Fungi incertae sedis</taxon>
        <taxon>Mucoromycota</taxon>
        <taxon>Mucoromycotina</taxon>
        <taxon>Umbelopsidomycetes</taxon>
        <taxon>Umbelopsidales</taxon>
        <taxon>Umbelopsidaceae</taxon>
        <taxon>Umbelopsis</taxon>
    </lineage>
</organism>
<name>A0A8H7QBG4_9FUNG</name>
<dbReference type="InterPro" id="IPR007515">
    <property type="entry name" value="Mss4"/>
</dbReference>
<evidence type="ECO:0000313" key="5">
    <source>
        <dbReference type="Proteomes" id="UP000612746"/>
    </source>
</evidence>
<sequence length="128" mass="14374">MSEISKFSSFATPTTDLVDATNNTNLYDILCPRDNCRCLVLRKGAATLVKRDPIKPLDENDVPSTNEHFWHVGDMMDFDNVGFSKTVGDTKFLSCADCDVGPLGYHSIAHQPKEYLISIDCARYRPRN</sequence>
<keyword evidence="1" id="KW-0813">Transport</keyword>
<evidence type="ECO:0000256" key="3">
    <source>
        <dbReference type="ARBA" id="ARBA00022927"/>
    </source>
</evidence>
<dbReference type="GO" id="GO:0006892">
    <property type="term" value="P:post-Golgi vesicle-mediated transport"/>
    <property type="evidence" value="ECO:0007669"/>
    <property type="project" value="TreeGrafter"/>
</dbReference>
<proteinExistence type="predicted"/>
<dbReference type="GO" id="GO:0008270">
    <property type="term" value="F:zinc ion binding"/>
    <property type="evidence" value="ECO:0007669"/>
    <property type="project" value="TreeGrafter"/>
</dbReference>
<protein>
    <recommendedName>
        <fullName evidence="6">Mss4-like protein</fullName>
    </recommendedName>
</protein>
<evidence type="ECO:0000256" key="1">
    <source>
        <dbReference type="ARBA" id="ARBA00022448"/>
    </source>
</evidence>
<dbReference type="GO" id="GO:0015031">
    <property type="term" value="P:protein transport"/>
    <property type="evidence" value="ECO:0007669"/>
    <property type="project" value="UniProtKB-KW"/>
</dbReference>
<dbReference type="InterPro" id="IPR011057">
    <property type="entry name" value="Mss4-like_sf"/>
</dbReference>
<dbReference type="GO" id="GO:0005085">
    <property type="term" value="F:guanyl-nucleotide exchange factor activity"/>
    <property type="evidence" value="ECO:0007669"/>
    <property type="project" value="UniProtKB-KW"/>
</dbReference>
<evidence type="ECO:0008006" key="6">
    <source>
        <dbReference type="Google" id="ProtNLM"/>
    </source>
</evidence>
<dbReference type="AlphaFoldDB" id="A0A8H7QBG4"/>
<dbReference type="InterPro" id="IPR011323">
    <property type="entry name" value="Mss4/transl-control_tumour"/>
</dbReference>
<dbReference type="Proteomes" id="UP000612746">
    <property type="component" value="Unassembled WGS sequence"/>
</dbReference>
<dbReference type="PANTHER" id="PTHR13276">
    <property type="entry name" value="GUANINE NUCLEOTIDE EXCHANGE FACTOR MSS4"/>
    <property type="match status" value="1"/>
</dbReference>
<accession>A0A8H7QBG4</accession>
<gene>
    <name evidence="4" type="ORF">INT44_003933</name>
</gene>
<reference evidence="4" key="1">
    <citation type="submission" date="2020-12" db="EMBL/GenBank/DDBJ databases">
        <title>Metabolic potential, ecology and presence of endohyphal bacteria is reflected in genomic diversity of Mucoromycotina.</title>
        <authorList>
            <person name="Muszewska A."/>
            <person name="Okrasinska A."/>
            <person name="Steczkiewicz K."/>
            <person name="Drgas O."/>
            <person name="Orlowska M."/>
            <person name="Perlinska-Lenart U."/>
            <person name="Aleksandrzak-Piekarczyk T."/>
            <person name="Szatraj K."/>
            <person name="Zielenkiewicz U."/>
            <person name="Pilsyk S."/>
            <person name="Malc E."/>
            <person name="Mieczkowski P."/>
            <person name="Kruszewska J.S."/>
            <person name="Biernat P."/>
            <person name="Pawlowska J."/>
        </authorList>
    </citation>
    <scope>NUCLEOTIDE SEQUENCE</scope>
    <source>
        <strain evidence="4">WA0000051536</strain>
    </source>
</reference>
<dbReference type="SUPFAM" id="SSF51316">
    <property type="entry name" value="Mss4-like"/>
    <property type="match status" value="1"/>
</dbReference>
<keyword evidence="2" id="KW-0344">Guanine-nucleotide releasing factor</keyword>
<dbReference type="GO" id="GO:0007264">
    <property type="term" value="P:small GTPase-mediated signal transduction"/>
    <property type="evidence" value="ECO:0007669"/>
    <property type="project" value="InterPro"/>
</dbReference>
<dbReference type="GO" id="GO:0016020">
    <property type="term" value="C:membrane"/>
    <property type="evidence" value="ECO:0007669"/>
    <property type="project" value="TreeGrafter"/>
</dbReference>
<keyword evidence="5" id="KW-1185">Reference proteome</keyword>
<dbReference type="OrthoDB" id="30840at2759"/>
<dbReference type="Pfam" id="PF04421">
    <property type="entry name" value="Mss4"/>
    <property type="match status" value="1"/>
</dbReference>
<comment type="caution">
    <text evidence="4">The sequence shown here is derived from an EMBL/GenBank/DDBJ whole genome shotgun (WGS) entry which is preliminary data.</text>
</comment>
<dbReference type="PROSITE" id="PS51796">
    <property type="entry name" value="MSS4"/>
    <property type="match status" value="1"/>
</dbReference>
<dbReference type="PANTHER" id="PTHR13276:SF0">
    <property type="entry name" value="GUANINE NUCLEOTIDE EXCHANGE FACTOR MSS4"/>
    <property type="match status" value="1"/>
</dbReference>
<dbReference type="GO" id="GO:0005829">
    <property type="term" value="C:cytosol"/>
    <property type="evidence" value="ECO:0007669"/>
    <property type="project" value="TreeGrafter"/>
</dbReference>
<keyword evidence="3" id="KW-0653">Protein transport</keyword>
<evidence type="ECO:0000256" key="2">
    <source>
        <dbReference type="ARBA" id="ARBA00022658"/>
    </source>
</evidence>